<dbReference type="Pfam" id="PF03992">
    <property type="entry name" value="ABM"/>
    <property type="match status" value="1"/>
</dbReference>
<dbReference type="PANTHER" id="PTHR37811:SF2">
    <property type="entry name" value="ABM DOMAIN-CONTAINING PROTEIN"/>
    <property type="match status" value="1"/>
</dbReference>
<feature type="domain" description="ABM" evidence="1">
    <location>
        <begin position="2"/>
        <end position="90"/>
    </location>
</feature>
<proteinExistence type="predicted"/>
<keyword evidence="2" id="KW-0503">Monooxygenase</keyword>
<dbReference type="AlphaFoldDB" id="A0A545TKH9"/>
<dbReference type="InterPro" id="IPR011008">
    <property type="entry name" value="Dimeric_a/b-barrel"/>
</dbReference>
<accession>A0A545TKH9</accession>
<evidence type="ECO:0000313" key="3">
    <source>
        <dbReference type="Proteomes" id="UP000315252"/>
    </source>
</evidence>
<dbReference type="PANTHER" id="PTHR37811">
    <property type="entry name" value="BLL5343 PROTEIN"/>
    <property type="match status" value="1"/>
</dbReference>
<keyword evidence="2" id="KW-0560">Oxidoreductase</keyword>
<keyword evidence="3" id="KW-1185">Reference proteome</keyword>
<dbReference type="Gene3D" id="3.30.70.100">
    <property type="match status" value="1"/>
</dbReference>
<dbReference type="Proteomes" id="UP000315252">
    <property type="component" value="Unassembled WGS sequence"/>
</dbReference>
<comment type="caution">
    <text evidence="2">The sequence shown here is derived from an EMBL/GenBank/DDBJ whole genome shotgun (WGS) entry which is preliminary data.</text>
</comment>
<dbReference type="RefSeq" id="WP_142898076.1">
    <property type="nucleotide sequence ID" value="NZ_ML660058.1"/>
</dbReference>
<evidence type="ECO:0000313" key="2">
    <source>
        <dbReference type="EMBL" id="TQV77733.1"/>
    </source>
</evidence>
<dbReference type="GO" id="GO:0004497">
    <property type="term" value="F:monooxygenase activity"/>
    <property type="evidence" value="ECO:0007669"/>
    <property type="project" value="UniProtKB-KW"/>
</dbReference>
<reference evidence="2 3" key="1">
    <citation type="submission" date="2019-06" db="EMBL/GenBank/DDBJ databases">
        <title>Whole genome sequence for Rhodospirillaceae sp. R148.</title>
        <authorList>
            <person name="Wang G."/>
        </authorList>
    </citation>
    <scope>NUCLEOTIDE SEQUENCE [LARGE SCALE GENOMIC DNA]</scope>
    <source>
        <strain evidence="2 3">R148</strain>
    </source>
</reference>
<dbReference type="OrthoDB" id="9797060at2"/>
<gene>
    <name evidence="2" type="ORF">FKG95_19405</name>
</gene>
<name>A0A545TKH9_9PROT</name>
<dbReference type="EMBL" id="VHSH01000007">
    <property type="protein sequence ID" value="TQV77733.1"/>
    <property type="molecule type" value="Genomic_DNA"/>
</dbReference>
<dbReference type="InterPro" id="IPR007138">
    <property type="entry name" value="ABM_dom"/>
</dbReference>
<sequence length="107" mass="12298">MHVVIFELEPKAGCHDDYLEIAADLRKELDKIDGFISVERFSSLTTEGKLVSISFWRDAEAVAAWRQEQHHRKAQHSGRSELFADYRLTVAEVARQYGLHDRDQAPS</sequence>
<dbReference type="PROSITE" id="PS51725">
    <property type="entry name" value="ABM"/>
    <property type="match status" value="1"/>
</dbReference>
<dbReference type="InterPro" id="IPR052936">
    <property type="entry name" value="Jasmonate_Hydroxylase-like"/>
</dbReference>
<protein>
    <submittedName>
        <fullName evidence="2">Antibiotic biosynthesis monooxygenase</fullName>
    </submittedName>
</protein>
<evidence type="ECO:0000259" key="1">
    <source>
        <dbReference type="PROSITE" id="PS51725"/>
    </source>
</evidence>
<dbReference type="SUPFAM" id="SSF54909">
    <property type="entry name" value="Dimeric alpha+beta barrel"/>
    <property type="match status" value="1"/>
</dbReference>
<organism evidence="2 3">
    <name type="scientific">Denitrobaculum tricleocarpae</name>
    <dbReference type="NCBI Taxonomy" id="2591009"/>
    <lineage>
        <taxon>Bacteria</taxon>
        <taxon>Pseudomonadati</taxon>
        <taxon>Pseudomonadota</taxon>
        <taxon>Alphaproteobacteria</taxon>
        <taxon>Rhodospirillales</taxon>
        <taxon>Rhodospirillaceae</taxon>
        <taxon>Denitrobaculum</taxon>
    </lineage>
</organism>